<reference evidence="3 4" key="1">
    <citation type="submission" date="2011-02" db="EMBL/GenBank/DDBJ databases">
        <title>The Genome Sequence of Sphaeroforma arctica JP610.</title>
        <authorList>
            <consortium name="The Broad Institute Genome Sequencing Platform"/>
            <person name="Russ C."/>
            <person name="Cuomo C."/>
            <person name="Young S.K."/>
            <person name="Zeng Q."/>
            <person name="Gargeya S."/>
            <person name="Alvarado L."/>
            <person name="Berlin A."/>
            <person name="Chapman S.B."/>
            <person name="Chen Z."/>
            <person name="Freedman E."/>
            <person name="Gellesch M."/>
            <person name="Goldberg J."/>
            <person name="Griggs A."/>
            <person name="Gujja S."/>
            <person name="Heilman E."/>
            <person name="Heiman D."/>
            <person name="Howarth C."/>
            <person name="Mehta T."/>
            <person name="Neiman D."/>
            <person name="Pearson M."/>
            <person name="Roberts A."/>
            <person name="Saif S."/>
            <person name="Shea T."/>
            <person name="Shenoy N."/>
            <person name="Sisk P."/>
            <person name="Stolte C."/>
            <person name="Sykes S."/>
            <person name="White J."/>
            <person name="Yandava C."/>
            <person name="Burger G."/>
            <person name="Gray M.W."/>
            <person name="Holland P.W.H."/>
            <person name="King N."/>
            <person name="Lang F.B.F."/>
            <person name="Roger A.J."/>
            <person name="Ruiz-Trillo I."/>
            <person name="Haas B."/>
            <person name="Nusbaum C."/>
            <person name="Birren B."/>
        </authorList>
    </citation>
    <scope>NUCLEOTIDE SEQUENCE [LARGE SCALE GENOMIC DNA]</scope>
    <source>
        <strain evidence="3 4">JP610</strain>
    </source>
</reference>
<feature type="compositionally biased region" description="Basic residues" evidence="2">
    <location>
        <begin position="423"/>
        <end position="443"/>
    </location>
</feature>
<organism evidence="3 4">
    <name type="scientific">Sphaeroforma arctica JP610</name>
    <dbReference type="NCBI Taxonomy" id="667725"/>
    <lineage>
        <taxon>Eukaryota</taxon>
        <taxon>Ichthyosporea</taxon>
        <taxon>Ichthyophonida</taxon>
        <taxon>Sphaeroforma</taxon>
    </lineage>
</organism>
<keyword evidence="4" id="KW-1185">Reference proteome</keyword>
<dbReference type="SUPFAM" id="SSF46579">
    <property type="entry name" value="Prefoldin"/>
    <property type="match status" value="1"/>
</dbReference>
<evidence type="ECO:0000256" key="2">
    <source>
        <dbReference type="SAM" id="MobiDB-lite"/>
    </source>
</evidence>
<evidence type="ECO:0000256" key="1">
    <source>
        <dbReference type="SAM" id="Coils"/>
    </source>
</evidence>
<accession>A0A0L0FTH4</accession>
<dbReference type="RefSeq" id="XP_014154007.1">
    <property type="nucleotide sequence ID" value="XM_014298532.1"/>
</dbReference>
<evidence type="ECO:0000313" key="3">
    <source>
        <dbReference type="EMBL" id="KNC80105.1"/>
    </source>
</evidence>
<keyword evidence="1" id="KW-0175">Coiled coil</keyword>
<dbReference type="EMBL" id="KQ242200">
    <property type="protein sequence ID" value="KNC80105.1"/>
    <property type="molecule type" value="Genomic_DNA"/>
</dbReference>
<feature type="region of interest" description="Disordered" evidence="2">
    <location>
        <begin position="413"/>
        <end position="443"/>
    </location>
</feature>
<feature type="coiled-coil region" evidence="1">
    <location>
        <begin position="81"/>
        <end position="112"/>
    </location>
</feature>
<protein>
    <submittedName>
        <fullName evidence="3">Uncharacterized protein</fullName>
    </submittedName>
</protein>
<gene>
    <name evidence="3" type="ORF">SARC_07527</name>
</gene>
<proteinExistence type="predicted"/>
<evidence type="ECO:0000313" key="4">
    <source>
        <dbReference type="Proteomes" id="UP000054560"/>
    </source>
</evidence>
<dbReference type="AlphaFoldDB" id="A0A0L0FTH4"/>
<dbReference type="STRING" id="667725.A0A0L0FTH4"/>
<feature type="coiled-coil region" evidence="1">
    <location>
        <begin position="149"/>
        <end position="197"/>
    </location>
</feature>
<name>A0A0L0FTH4_9EUKA</name>
<feature type="compositionally biased region" description="Low complexity" evidence="2">
    <location>
        <begin position="413"/>
        <end position="422"/>
    </location>
</feature>
<dbReference type="Proteomes" id="UP000054560">
    <property type="component" value="Unassembled WGS sequence"/>
</dbReference>
<dbReference type="GeneID" id="25908031"/>
<sequence length="443" mass="49513">MSKYMKSMGSSAPKLNDIKCQVCDKPQPSFSFSQHQRQCILDMRARHEKDVEELKKLHEVQAANKLSALSTETDRVSAQLAEEKAAEIAVLEQRLAEERETTKQEYKKAMDDLIATKDMDFMNLTNVKAEEIGMLKGQMAEKMEQIGLLKQMAQRNEEDRAALAAQLEEVRVQAESVESEKRALEEAIKAEKDEERDLAVAAIIAEKDDYIRNVCVDKGNQMAQKDTELQELKQRLEDVQNGTSGTAERESEIERLRQELQQKSGELESRNGELETTQSQLAQQLQDIEATRLELNEKENALHESEAKTVQKLEEKDRELAESRLAQPASLVVGADSGLQEQLEQVQLEKQSLQDELAAVKMSLADTQAALSEAESRQASGSGGGADHTVEIETLKSDIANLRIQNEQLQQEAEALAATSTPKAKKTKFGGLFGKKKDKKSKN</sequence>